<keyword evidence="5 6" id="KW-0539">Nucleus</keyword>
<sequence>MPPHHQQSPSSSLFFSKPPFQFHKIRRRKKQSMAKTKKKKTFMTSLLSKPTQFLCYAPPLAAWPWPSCKHPKTSSFRTSHVGDSVYKTVNSVYDSISDSSFTHTSEVVERAPSNVDVRSIRSDRLFFEPPGSTSSSIIQKNPPMKQAKDSGPFKESIVLTVDSADPYKDFRESMQEMVAAHGIKDWEGLEKLLGMYLRLNSKSTHGLIVGAFVDLLVAMAANSAASPSSCSCITFDDIGEMVEQFG</sequence>
<evidence type="ECO:0000256" key="6">
    <source>
        <dbReference type="RuleBase" id="RU367028"/>
    </source>
</evidence>
<dbReference type="InterPro" id="IPR038933">
    <property type="entry name" value="Ovate"/>
</dbReference>
<dbReference type="GO" id="GO:0045892">
    <property type="term" value="P:negative regulation of DNA-templated transcription"/>
    <property type="evidence" value="ECO:0007669"/>
    <property type="project" value="UniProtKB-UniRule"/>
</dbReference>
<accession>A0AAD5ZMB9</accession>
<dbReference type="Proteomes" id="UP001210211">
    <property type="component" value="Unassembled WGS sequence"/>
</dbReference>
<dbReference type="AlphaFoldDB" id="A0AAD5ZMB9"/>
<proteinExistence type="predicted"/>
<evidence type="ECO:0000256" key="2">
    <source>
        <dbReference type="ARBA" id="ARBA00022491"/>
    </source>
</evidence>
<protein>
    <recommendedName>
        <fullName evidence="6">Transcription repressor</fullName>
    </recommendedName>
    <alternativeName>
        <fullName evidence="6">Ovate family protein</fullName>
    </alternativeName>
</protein>
<dbReference type="EMBL" id="JAMRDG010000001">
    <property type="protein sequence ID" value="KAJ3700455.1"/>
    <property type="molecule type" value="Genomic_DNA"/>
</dbReference>
<feature type="domain" description="OVATE" evidence="8">
    <location>
        <begin position="158"/>
        <end position="218"/>
    </location>
</feature>
<evidence type="ECO:0000259" key="8">
    <source>
        <dbReference type="PROSITE" id="PS51754"/>
    </source>
</evidence>
<comment type="caution">
    <text evidence="9">The sequence shown here is derived from an EMBL/GenBank/DDBJ whole genome shotgun (WGS) entry which is preliminary data.</text>
</comment>
<dbReference type="NCBIfam" id="TIGR01568">
    <property type="entry name" value="A_thal_3678"/>
    <property type="match status" value="1"/>
</dbReference>
<keyword evidence="2 6" id="KW-0678">Repressor</keyword>
<dbReference type="GO" id="GO:0005634">
    <property type="term" value="C:nucleus"/>
    <property type="evidence" value="ECO:0007669"/>
    <property type="project" value="UniProtKB-SubCell"/>
</dbReference>
<dbReference type="Pfam" id="PF04844">
    <property type="entry name" value="Ovate"/>
    <property type="match status" value="1"/>
</dbReference>
<evidence type="ECO:0000256" key="1">
    <source>
        <dbReference type="ARBA" id="ARBA00004123"/>
    </source>
</evidence>
<evidence type="ECO:0000313" key="10">
    <source>
        <dbReference type="Proteomes" id="UP001210211"/>
    </source>
</evidence>
<keyword evidence="10" id="KW-1185">Reference proteome</keyword>
<comment type="function">
    <text evidence="6">Transcriptional repressor that regulates multiple aspects of plant growth and development.</text>
</comment>
<keyword evidence="4 6" id="KW-0804">Transcription</keyword>
<dbReference type="PANTHER" id="PTHR33057">
    <property type="entry name" value="TRANSCRIPTION REPRESSOR OFP7-RELATED"/>
    <property type="match status" value="1"/>
</dbReference>
<dbReference type="PANTHER" id="PTHR33057:SF26">
    <property type="entry name" value="TRANSCRIPTION REPRESSOR OFP13"/>
    <property type="match status" value="1"/>
</dbReference>
<evidence type="ECO:0000256" key="5">
    <source>
        <dbReference type="ARBA" id="ARBA00023242"/>
    </source>
</evidence>
<evidence type="ECO:0000313" key="9">
    <source>
        <dbReference type="EMBL" id="KAJ3700455.1"/>
    </source>
</evidence>
<name>A0AAD5ZMB9_9POAL</name>
<evidence type="ECO:0000256" key="4">
    <source>
        <dbReference type="ARBA" id="ARBA00023163"/>
    </source>
</evidence>
<gene>
    <name evidence="9" type="ORF">LUZ61_004160</name>
</gene>
<evidence type="ECO:0000256" key="3">
    <source>
        <dbReference type="ARBA" id="ARBA00023015"/>
    </source>
</evidence>
<organism evidence="9 10">
    <name type="scientific">Rhynchospora tenuis</name>
    <dbReference type="NCBI Taxonomy" id="198213"/>
    <lineage>
        <taxon>Eukaryota</taxon>
        <taxon>Viridiplantae</taxon>
        <taxon>Streptophyta</taxon>
        <taxon>Embryophyta</taxon>
        <taxon>Tracheophyta</taxon>
        <taxon>Spermatophyta</taxon>
        <taxon>Magnoliopsida</taxon>
        <taxon>Liliopsida</taxon>
        <taxon>Poales</taxon>
        <taxon>Cyperaceae</taxon>
        <taxon>Cyperoideae</taxon>
        <taxon>Rhynchosporeae</taxon>
        <taxon>Rhynchospora</taxon>
    </lineage>
</organism>
<reference evidence="9 10" key="1">
    <citation type="journal article" date="2022" name="Cell">
        <title>Repeat-based holocentromeres influence genome architecture and karyotype evolution.</title>
        <authorList>
            <person name="Hofstatter P.G."/>
            <person name="Thangavel G."/>
            <person name="Lux T."/>
            <person name="Neumann P."/>
            <person name="Vondrak T."/>
            <person name="Novak P."/>
            <person name="Zhang M."/>
            <person name="Costa L."/>
            <person name="Castellani M."/>
            <person name="Scott A."/>
            <person name="Toegelov H."/>
            <person name="Fuchs J."/>
            <person name="Mata-Sucre Y."/>
            <person name="Dias Y."/>
            <person name="Vanzela A.L.L."/>
            <person name="Huettel B."/>
            <person name="Almeida C.C.S."/>
            <person name="Simkova H."/>
            <person name="Souza G."/>
            <person name="Pedrosa-Harand A."/>
            <person name="Macas J."/>
            <person name="Mayer K.F.X."/>
            <person name="Houben A."/>
            <person name="Marques A."/>
        </authorList>
    </citation>
    <scope>NUCLEOTIDE SEQUENCE [LARGE SCALE GENOMIC DNA]</scope>
    <source>
        <strain evidence="9">RhyTen1mFocal</strain>
    </source>
</reference>
<keyword evidence="3 6" id="KW-0805">Transcription regulation</keyword>
<feature type="region of interest" description="Disordered" evidence="7">
    <location>
        <begin position="131"/>
        <end position="150"/>
    </location>
</feature>
<comment type="subcellular location">
    <subcellularLocation>
        <location evidence="1 6">Nucleus</location>
    </subcellularLocation>
</comment>
<dbReference type="PROSITE" id="PS51754">
    <property type="entry name" value="OVATE"/>
    <property type="match status" value="1"/>
</dbReference>
<dbReference type="InterPro" id="IPR006458">
    <property type="entry name" value="Ovate_C"/>
</dbReference>
<evidence type="ECO:0000256" key="7">
    <source>
        <dbReference type="SAM" id="MobiDB-lite"/>
    </source>
</evidence>